<sequence>MAPLGKHRTTHETGIDAPPATVYRIIAGARQWPQHFAPSIHVEREDLEDGAAERLRIWASANGEVKAWTSRRELDEAGLRITFRQEVSSPPVASMGGTWTVTEGPGGGSRLVLTHDFDAVDDAPEHVAWITEATDRNSKAELANIKELAENWERRDELVFSFEDSVVVEGSLEDAYGFLHEAALWPGRLPHVVRLDLQEDVENIQLMSMDTLAKDGSTHLTESVRVCFPEQRRIVYKQLVPPSLMAAHTGEWTLRRTGAGVVVTSAHTVTVKESAVTRVLGPGATVASARDFIRAAAGGNSRATLNLLKEYVEKHGA</sequence>
<evidence type="ECO:0000313" key="1">
    <source>
        <dbReference type="EMBL" id="MEV4922001.1"/>
    </source>
</evidence>
<dbReference type="InterPro" id="IPR019587">
    <property type="entry name" value="Polyketide_cyclase/dehydratase"/>
</dbReference>
<dbReference type="Proteomes" id="UP001552479">
    <property type="component" value="Unassembled WGS sequence"/>
</dbReference>
<dbReference type="RefSeq" id="WP_359107173.1">
    <property type="nucleotide sequence ID" value="NZ_JBEZGT010000050.1"/>
</dbReference>
<organism evidence="1 2">
    <name type="scientific">Streptomyces roseoverticillatus</name>
    <dbReference type="NCBI Taxonomy" id="66429"/>
    <lineage>
        <taxon>Bacteria</taxon>
        <taxon>Bacillati</taxon>
        <taxon>Actinomycetota</taxon>
        <taxon>Actinomycetes</taxon>
        <taxon>Kitasatosporales</taxon>
        <taxon>Streptomycetaceae</taxon>
        <taxon>Streptomyces</taxon>
    </lineage>
</organism>
<protein>
    <submittedName>
        <fullName evidence="1">Aromatase/cyclase</fullName>
    </submittedName>
</protein>
<evidence type="ECO:0000313" key="2">
    <source>
        <dbReference type="Proteomes" id="UP001552479"/>
    </source>
</evidence>
<dbReference type="InterPro" id="IPR023393">
    <property type="entry name" value="START-like_dom_sf"/>
</dbReference>
<reference evidence="1 2" key="1">
    <citation type="submission" date="2024-06" db="EMBL/GenBank/DDBJ databases">
        <title>The Natural Products Discovery Center: Release of the First 8490 Sequenced Strains for Exploring Actinobacteria Biosynthetic Diversity.</title>
        <authorList>
            <person name="Kalkreuter E."/>
            <person name="Kautsar S.A."/>
            <person name="Yang D."/>
            <person name="Bader C.D."/>
            <person name="Teijaro C.N."/>
            <person name="Fluegel L."/>
            <person name="Davis C.M."/>
            <person name="Simpson J.R."/>
            <person name="Lauterbach L."/>
            <person name="Steele A.D."/>
            <person name="Gui C."/>
            <person name="Meng S."/>
            <person name="Li G."/>
            <person name="Viehrig K."/>
            <person name="Ye F."/>
            <person name="Su P."/>
            <person name="Kiefer A.F."/>
            <person name="Nichols A."/>
            <person name="Cepeda A.J."/>
            <person name="Yan W."/>
            <person name="Fan B."/>
            <person name="Jiang Y."/>
            <person name="Adhikari A."/>
            <person name="Zheng C.-J."/>
            <person name="Schuster L."/>
            <person name="Cowan T.M."/>
            <person name="Smanski M.J."/>
            <person name="Chevrette M.G."/>
            <person name="De Carvalho L.P.S."/>
            <person name="Shen B."/>
        </authorList>
    </citation>
    <scope>NUCLEOTIDE SEQUENCE [LARGE SCALE GENOMIC DNA]</scope>
    <source>
        <strain evidence="1 2">NPDC053791</strain>
    </source>
</reference>
<dbReference type="CDD" id="cd08861">
    <property type="entry name" value="OtcD1_ARO-CYC_like"/>
    <property type="match status" value="2"/>
</dbReference>
<comment type="caution">
    <text evidence="1">The sequence shown here is derived from an EMBL/GenBank/DDBJ whole genome shotgun (WGS) entry which is preliminary data.</text>
</comment>
<accession>A0ABV3IQE3</accession>
<dbReference type="Gene3D" id="3.30.530.20">
    <property type="match status" value="2"/>
</dbReference>
<gene>
    <name evidence="1" type="ORF">AB0L03_03980</name>
</gene>
<keyword evidence="2" id="KW-1185">Reference proteome</keyword>
<dbReference type="EMBL" id="JBFASG010000002">
    <property type="protein sequence ID" value="MEV4922001.1"/>
    <property type="molecule type" value="Genomic_DNA"/>
</dbReference>
<dbReference type="SUPFAM" id="SSF55961">
    <property type="entry name" value="Bet v1-like"/>
    <property type="match status" value="2"/>
</dbReference>
<dbReference type="Pfam" id="PF10604">
    <property type="entry name" value="Polyketide_cyc2"/>
    <property type="match status" value="2"/>
</dbReference>
<proteinExistence type="predicted"/>
<name>A0ABV3IQE3_9ACTN</name>